<dbReference type="PANTHER" id="PTHR11523">
    <property type="entry name" value="SODIUM/POTASSIUM-DEPENDENT ATPASE BETA SUBUNIT"/>
    <property type="match status" value="1"/>
</dbReference>
<reference evidence="10" key="1">
    <citation type="submission" date="2022-11" db="UniProtKB">
        <authorList>
            <consortium name="WormBaseParasite"/>
        </authorList>
    </citation>
    <scope>IDENTIFICATION</scope>
</reference>
<evidence type="ECO:0000256" key="2">
    <source>
        <dbReference type="ARBA" id="ARBA00005876"/>
    </source>
</evidence>
<dbReference type="GO" id="GO:0001671">
    <property type="term" value="F:ATPase activator activity"/>
    <property type="evidence" value="ECO:0007669"/>
    <property type="project" value="TreeGrafter"/>
</dbReference>
<keyword evidence="3 8" id="KW-0812">Transmembrane</keyword>
<protein>
    <submittedName>
        <fullName evidence="10">Sodium/potassium-transporting ATPase subunit beta-3</fullName>
    </submittedName>
</protein>
<evidence type="ECO:0000256" key="3">
    <source>
        <dbReference type="ARBA" id="ARBA00022692"/>
    </source>
</evidence>
<accession>A0A914D9J8</accession>
<dbReference type="GO" id="GO:0005890">
    <property type="term" value="C:sodium:potassium-exchanging ATPase complex"/>
    <property type="evidence" value="ECO:0007669"/>
    <property type="project" value="InterPro"/>
</dbReference>
<dbReference type="InterPro" id="IPR000402">
    <property type="entry name" value="Na/K_ATPase_sub_beta"/>
</dbReference>
<sequence length="330" mass="37494">MSKDNKHTEENNALMANGHKASPKEKDSFISFIYNKREGTFLGRNGKSWVQIIVFYIIYYIFLGAFWLGCLAIFLSTIDKNLPRYYGKGTIIGANPGVGYQPWLKNNPESTLIKFNINDNTTYADYVGVLENYTMKYENETTTKLTKLCSGSESNSDIVKDGKLKEEGLKPCRFKLDVFKASGCSLENDFGFPDGKPCVILSLNRLIDWKPEDFADDVIPKEIAKRYKKGSIGFNCDGTYGPDKEYIGKIEYIPEAGIDGRFYPYAKMDNYHQPIAMVKFHNLPRNRVVLVECRAYAGNIEQDIETRQGLVHFELLVEDYEVSTPKTNGS</sequence>
<dbReference type="GO" id="GO:0036376">
    <property type="term" value="P:sodium ion export across plasma membrane"/>
    <property type="evidence" value="ECO:0007669"/>
    <property type="project" value="TreeGrafter"/>
</dbReference>
<dbReference type="PANTHER" id="PTHR11523:SF28">
    <property type="entry name" value="NA_K-ATPASE BETA SUBUNIT ISOFORM 4-RELATED"/>
    <property type="match status" value="1"/>
</dbReference>
<dbReference type="WBParaSite" id="ACRNAN_scaffold2137.g15774.t1">
    <property type="protein sequence ID" value="ACRNAN_scaffold2137.g15774.t1"/>
    <property type="gene ID" value="ACRNAN_scaffold2137.g15774"/>
</dbReference>
<dbReference type="AlphaFoldDB" id="A0A914D9J8"/>
<name>A0A914D9J8_9BILA</name>
<dbReference type="Pfam" id="PF00287">
    <property type="entry name" value="Na_K-ATPase"/>
    <property type="match status" value="1"/>
</dbReference>
<evidence type="ECO:0000256" key="1">
    <source>
        <dbReference type="ARBA" id="ARBA00004606"/>
    </source>
</evidence>
<comment type="similarity">
    <text evidence="2">Belongs to the X(+)/potassium ATPases subunit beta family.</text>
</comment>
<dbReference type="GO" id="GO:0030007">
    <property type="term" value="P:intracellular potassium ion homeostasis"/>
    <property type="evidence" value="ECO:0007669"/>
    <property type="project" value="TreeGrafter"/>
</dbReference>
<dbReference type="Proteomes" id="UP000887540">
    <property type="component" value="Unplaced"/>
</dbReference>
<feature type="compositionally biased region" description="Basic and acidic residues" evidence="7">
    <location>
        <begin position="1"/>
        <end position="10"/>
    </location>
</feature>
<feature type="transmembrane region" description="Helical" evidence="8">
    <location>
        <begin position="49"/>
        <end position="75"/>
    </location>
</feature>
<keyword evidence="9" id="KW-1185">Reference proteome</keyword>
<organism evidence="9 10">
    <name type="scientific">Acrobeloides nanus</name>
    <dbReference type="NCBI Taxonomy" id="290746"/>
    <lineage>
        <taxon>Eukaryota</taxon>
        <taxon>Metazoa</taxon>
        <taxon>Ecdysozoa</taxon>
        <taxon>Nematoda</taxon>
        <taxon>Chromadorea</taxon>
        <taxon>Rhabditida</taxon>
        <taxon>Tylenchina</taxon>
        <taxon>Cephalobomorpha</taxon>
        <taxon>Cephaloboidea</taxon>
        <taxon>Cephalobidae</taxon>
        <taxon>Acrobeloides</taxon>
    </lineage>
</organism>
<evidence type="ECO:0000313" key="9">
    <source>
        <dbReference type="Proteomes" id="UP000887540"/>
    </source>
</evidence>
<dbReference type="GO" id="GO:1990573">
    <property type="term" value="P:potassium ion import across plasma membrane"/>
    <property type="evidence" value="ECO:0007669"/>
    <property type="project" value="TreeGrafter"/>
</dbReference>
<evidence type="ECO:0000313" key="10">
    <source>
        <dbReference type="WBParaSite" id="ACRNAN_scaffold2137.g15774.t1"/>
    </source>
</evidence>
<evidence type="ECO:0000256" key="7">
    <source>
        <dbReference type="SAM" id="MobiDB-lite"/>
    </source>
</evidence>
<dbReference type="GO" id="GO:0006883">
    <property type="term" value="P:intracellular sodium ion homeostasis"/>
    <property type="evidence" value="ECO:0007669"/>
    <property type="project" value="TreeGrafter"/>
</dbReference>
<evidence type="ECO:0000256" key="6">
    <source>
        <dbReference type="ARBA" id="ARBA00023136"/>
    </source>
</evidence>
<feature type="region of interest" description="Disordered" evidence="7">
    <location>
        <begin position="1"/>
        <end position="22"/>
    </location>
</feature>
<evidence type="ECO:0000256" key="8">
    <source>
        <dbReference type="SAM" id="Phobius"/>
    </source>
</evidence>
<dbReference type="Gene3D" id="2.60.40.1660">
    <property type="entry name" value="Na, k-atpase alpha subunit"/>
    <property type="match status" value="1"/>
</dbReference>
<evidence type="ECO:0000256" key="4">
    <source>
        <dbReference type="ARBA" id="ARBA00022968"/>
    </source>
</evidence>
<keyword evidence="5 8" id="KW-1133">Transmembrane helix</keyword>
<keyword evidence="4" id="KW-0735">Signal-anchor</keyword>
<dbReference type="InterPro" id="IPR038702">
    <property type="entry name" value="Na/K_ATPase_sub_beta_sf"/>
</dbReference>
<comment type="subcellular location">
    <subcellularLocation>
        <location evidence="1">Membrane</location>
        <topology evidence="1">Single-pass type II membrane protein</topology>
    </subcellularLocation>
</comment>
<keyword evidence="6 8" id="KW-0472">Membrane</keyword>
<evidence type="ECO:0000256" key="5">
    <source>
        <dbReference type="ARBA" id="ARBA00022989"/>
    </source>
</evidence>
<proteinExistence type="inferred from homology"/>